<feature type="region of interest" description="Disordered" evidence="1">
    <location>
        <begin position="180"/>
        <end position="253"/>
    </location>
</feature>
<dbReference type="EMBL" id="ASPP01007558">
    <property type="protein sequence ID" value="ETO26943.1"/>
    <property type="molecule type" value="Genomic_DNA"/>
</dbReference>
<reference evidence="3 4" key="1">
    <citation type="journal article" date="2013" name="Curr. Biol.">
        <title>The Genome of the Foraminiferan Reticulomyxa filosa.</title>
        <authorList>
            <person name="Glockner G."/>
            <person name="Hulsmann N."/>
            <person name="Schleicher M."/>
            <person name="Noegel A.A."/>
            <person name="Eichinger L."/>
            <person name="Gallinger C."/>
            <person name="Pawlowski J."/>
            <person name="Sierra R."/>
            <person name="Euteneuer U."/>
            <person name="Pillet L."/>
            <person name="Moustafa A."/>
            <person name="Platzer M."/>
            <person name="Groth M."/>
            <person name="Szafranski K."/>
            <person name="Schliwa M."/>
        </authorList>
    </citation>
    <scope>NUCLEOTIDE SEQUENCE [LARGE SCALE GENOMIC DNA]</scope>
</reference>
<evidence type="ECO:0000313" key="3">
    <source>
        <dbReference type="EMBL" id="ETO26943.1"/>
    </source>
</evidence>
<feature type="compositionally biased region" description="Acidic residues" evidence="1">
    <location>
        <begin position="210"/>
        <end position="241"/>
    </location>
</feature>
<dbReference type="Proteomes" id="UP000023152">
    <property type="component" value="Unassembled WGS sequence"/>
</dbReference>
<name>X6NM10_RETFI</name>
<keyword evidence="4" id="KW-1185">Reference proteome</keyword>
<proteinExistence type="predicted"/>
<accession>X6NM10</accession>
<feature type="transmembrane region" description="Helical" evidence="2">
    <location>
        <begin position="116"/>
        <end position="134"/>
    </location>
</feature>
<comment type="caution">
    <text evidence="3">The sequence shown here is derived from an EMBL/GenBank/DDBJ whole genome shotgun (WGS) entry which is preliminary data.</text>
</comment>
<keyword evidence="2" id="KW-1133">Transmembrane helix</keyword>
<organism evidence="3 4">
    <name type="scientific">Reticulomyxa filosa</name>
    <dbReference type="NCBI Taxonomy" id="46433"/>
    <lineage>
        <taxon>Eukaryota</taxon>
        <taxon>Sar</taxon>
        <taxon>Rhizaria</taxon>
        <taxon>Retaria</taxon>
        <taxon>Foraminifera</taxon>
        <taxon>Monothalamids</taxon>
        <taxon>Reticulomyxidae</taxon>
        <taxon>Reticulomyxa</taxon>
    </lineage>
</organism>
<keyword evidence="2" id="KW-0812">Transmembrane</keyword>
<evidence type="ECO:0000256" key="1">
    <source>
        <dbReference type="SAM" id="MobiDB-lite"/>
    </source>
</evidence>
<protein>
    <submittedName>
        <fullName evidence="3">Uncharacterized protein</fullName>
    </submittedName>
</protein>
<evidence type="ECO:0000313" key="4">
    <source>
        <dbReference type="Proteomes" id="UP000023152"/>
    </source>
</evidence>
<feature type="compositionally biased region" description="Acidic residues" evidence="1">
    <location>
        <begin position="191"/>
        <end position="200"/>
    </location>
</feature>
<sequence>MSFQKYHLNVIFFGKNESKTCTLFVFDAFPTIRNLPTDVLVHLAWCFVKKRERKKLRMLSSSSPSSISNNCCTKFVQILWDVYTPQTYLASSRVKRLKKWSQTEAKNRNTSKVSRHYVFAVCCMMVILCIWLFHCYINGTYKSTSGWSMKVSIDEDFENVLNQIKDDQMVVKSGLYRSNGKSAQNRQLQNDENEIEENENENMNVNESGNDNEDTEDNENEIEGDNENESEAEYENNEDEKVESNIETERSDSKAANLSKSKWTVITPGVAGFVESLFTELEDHFIVKENMTLYPILKYDYELFWWTNRRTAITSYDYISIVTQCSIDRLPTLRSMLSRWTGIFLVPLYILKKQKHILPPKKKKGGVNLAVYLFPGQNTNATRTYLRDYFDSLYNEDQWKSQTPEKEMNVALVYLPKDIKWSMYKWLDNNGTQQSFRTLHSSITHKWQYR</sequence>
<gene>
    <name evidence="3" type="ORF">RFI_10191</name>
</gene>
<dbReference type="AlphaFoldDB" id="X6NM10"/>
<feature type="compositionally biased region" description="Basic and acidic residues" evidence="1">
    <location>
        <begin position="242"/>
        <end position="253"/>
    </location>
</feature>
<evidence type="ECO:0000256" key="2">
    <source>
        <dbReference type="SAM" id="Phobius"/>
    </source>
</evidence>
<keyword evidence="2" id="KW-0472">Membrane</keyword>
<feature type="non-terminal residue" evidence="3">
    <location>
        <position position="450"/>
    </location>
</feature>